<name>A0ACD5ZAD8_AVESA</name>
<reference evidence="1" key="2">
    <citation type="submission" date="2025-09" db="UniProtKB">
        <authorList>
            <consortium name="EnsemblPlants"/>
        </authorList>
    </citation>
    <scope>IDENTIFICATION</scope>
</reference>
<proteinExistence type="predicted"/>
<evidence type="ECO:0000313" key="2">
    <source>
        <dbReference type="Proteomes" id="UP001732700"/>
    </source>
</evidence>
<protein>
    <submittedName>
        <fullName evidence="1">Uncharacterized protein</fullName>
    </submittedName>
</protein>
<dbReference type="Proteomes" id="UP001732700">
    <property type="component" value="Chromosome 6D"/>
</dbReference>
<dbReference type="EnsemblPlants" id="AVESA.00010b.r2.6DG1156090.1">
    <property type="protein sequence ID" value="AVESA.00010b.r2.6DG1156090.1.CDS.1"/>
    <property type="gene ID" value="AVESA.00010b.r2.6DG1156090"/>
</dbReference>
<reference evidence="1" key="1">
    <citation type="submission" date="2021-05" db="EMBL/GenBank/DDBJ databases">
        <authorList>
            <person name="Scholz U."/>
            <person name="Mascher M."/>
            <person name="Fiebig A."/>
        </authorList>
    </citation>
    <scope>NUCLEOTIDE SEQUENCE [LARGE SCALE GENOMIC DNA]</scope>
</reference>
<sequence length="174" mass="19342">MQGSKQFKQALLESLLLDLQKRGVSLMDMRFHERKRAIRLAADAALVNARGADATSWSRTLQSAAGKLAHRRQITRGAESASASSKRILMRRRCHRLRRPRKAGSARACGMPGVLARAMVRKRTKVLKGILPGGERLDDECTLLSETLDYAVCLRAQVDVMQFLVRALQATQTS</sequence>
<organism evidence="1 2">
    <name type="scientific">Avena sativa</name>
    <name type="common">Oat</name>
    <dbReference type="NCBI Taxonomy" id="4498"/>
    <lineage>
        <taxon>Eukaryota</taxon>
        <taxon>Viridiplantae</taxon>
        <taxon>Streptophyta</taxon>
        <taxon>Embryophyta</taxon>
        <taxon>Tracheophyta</taxon>
        <taxon>Spermatophyta</taxon>
        <taxon>Magnoliopsida</taxon>
        <taxon>Liliopsida</taxon>
        <taxon>Poales</taxon>
        <taxon>Poaceae</taxon>
        <taxon>BOP clade</taxon>
        <taxon>Pooideae</taxon>
        <taxon>Poodae</taxon>
        <taxon>Poeae</taxon>
        <taxon>Poeae Chloroplast Group 1 (Aveneae type)</taxon>
        <taxon>Aveninae</taxon>
        <taxon>Avena</taxon>
    </lineage>
</organism>
<keyword evidence="2" id="KW-1185">Reference proteome</keyword>
<accession>A0ACD5ZAD8</accession>
<evidence type="ECO:0000313" key="1">
    <source>
        <dbReference type="EnsemblPlants" id="AVESA.00010b.r2.6DG1156090.1.CDS.1"/>
    </source>
</evidence>